<dbReference type="GeneID" id="82525260"/>
<feature type="transmembrane region" description="Helical" evidence="6">
    <location>
        <begin position="12"/>
        <end position="30"/>
    </location>
</feature>
<feature type="transmembrane region" description="Helical" evidence="6">
    <location>
        <begin position="143"/>
        <end position="162"/>
    </location>
</feature>
<evidence type="ECO:0000256" key="2">
    <source>
        <dbReference type="ARBA" id="ARBA00022475"/>
    </source>
</evidence>
<dbReference type="RefSeq" id="WP_107031422.1">
    <property type="nucleotide sequence ID" value="NZ_PUEC01000004.1"/>
</dbReference>
<feature type="transmembrane region" description="Helical" evidence="6">
    <location>
        <begin position="115"/>
        <end position="134"/>
    </location>
</feature>
<feature type="transmembrane region" description="Helical" evidence="6">
    <location>
        <begin position="384"/>
        <end position="403"/>
    </location>
</feature>
<dbReference type="GO" id="GO:0005886">
    <property type="term" value="C:plasma membrane"/>
    <property type="evidence" value="ECO:0007669"/>
    <property type="project" value="UniProtKB-SubCell"/>
</dbReference>
<dbReference type="Proteomes" id="UP000244905">
    <property type="component" value="Unassembled WGS sequence"/>
</dbReference>
<evidence type="ECO:0000256" key="5">
    <source>
        <dbReference type="ARBA" id="ARBA00023136"/>
    </source>
</evidence>
<protein>
    <submittedName>
        <fullName evidence="7">Flippase</fullName>
    </submittedName>
</protein>
<dbReference type="AlphaFoldDB" id="A0A2V1ISG3"/>
<keyword evidence="8" id="KW-1185">Reference proteome</keyword>
<feature type="transmembrane region" description="Helical" evidence="6">
    <location>
        <begin position="84"/>
        <end position="103"/>
    </location>
</feature>
<feature type="transmembrane region" description="Helical" evidence="6">
    <location>
        <begin position="217"/>
        <end position="237"/>
    </location>
</feature>
<dbReference type="CDD" id="cd13128">
    <property type="entry name" value="MATE_Wzx_like"/>
    <property type="match status" value="1"/>
</dbReference>
<evidence type="ECO:0000313" key="7">
    <source>
        <dbReference type="EMBL" id="PWB03640.1"/>
    </source>
</evidence>
<name>A0A2V1ISG3_9BACT</name>
<evidence type="ECO:0000256" key="4">
    <source>
        <dbReference type="ARBA" id="ARBA00022989"/>
    </source>
</evidence>
<evidence type="ECO:0000256" key="6">
    <source>
        <dbReference type="SAM" id="Phobius"/>
    </source>
</evidence>
<feature type="transmembrane region" description="Helical" evidence="6">
    <location>
        <begin position="328"/>
        <end position="350"/>
    </location>
</feature>
<evidence type="ECO:0000256" key="1">
    <source>
        <dbReference type="ARBA" id="ARBA00004651"/>
    </source>
</evidence>
<evidence type="ECO:0000256" key="3">
    <source>
        <dbReference type="ARBA" id="ARBA00022692"/>
    </source>
</evidence>
<dbReference type="PANTHER" id="PTHR30250:SF11">
    <property type="entry name" value="O-ANTIGEN TRANSPORTER-RELATED"/>
    <property type="match status" value="1"/>
</dbReference>
<keyword evidence="3 6" id="KW-0812">Transmembrane</keyword>
<reference evidence="8" key="1">
    <citation type="submission" date="2018-02" db="EMBL/GenBank/DDBJ databases">
        <authorList>
            <person name="Clavel T."/>
            <person name="Strowig T."/>
        </authorList>
    </citation>
    <scope>NUCLEOTIDE SEQUENCE [LARGE SCALE GENOMIC DNA]</scope>
    <source>
        <strain evidence="8">DSM 103720</strain>
    </source>
</reference>
<feature type="transmembrane region" description="Helical" evidence="6">
    <location>
        <begin position="252"/>
        <end position="269"/>
    </location>
</feature>
<feature type="transmembrane region" description="Helical" evidence="6">
    <location>
        <begin position="415"/>
        <end position="433"/>
    </location>
</feature>
<feature type="transmembrane region" description="Helical" evidence="6">
    <location>
        <begin position="168"/>
        <end position="188"/>
    </location>
</feature>
<dbReference type="InterPro" id="IPR050833">
    <property type="entry name" value="Poly_Biosynth_Transport"/>
</dbReference>
<dbReference type="Pfam" id="PF01943">
    <property type="entry name" value="Polysacc_synt"/>
    <property type="match status" value="1"/>
</dbReference>
<keyword evidence="2" id="KW-1003">Cell membrane</keyword>
<feature type="transmembrane region" description="Helical" evidence="6">
    <location>
        <begin position="445"/>
        <end position="463"/>
    </location>
</feature>
<feature type="transmembrane region" description="Helical" evidence="6">
    <location>
        <begin position="290"/>
        <end position="316"/>
    </location>
</feature>
<evidence type="ECO:0000313" key="8">
    <source>
        <dbReference type="Proteomes" id="UP000244905"/>
    </source>
</evidence>
<organism evidence="7 8">
    <name type="scientific">Duncaniella muris</name>
    <dbReference type="NCBI Taxonomy" id="2094150"/>
    <lineage>
        <taxon>Bacteria</taxon>
        <taxon>Pseudomonadati</taxon>
        <taxon>Bacteroidota</taxon>
        <taxon>Bacteroidia</taxon>
        <taxon>Bacteroidales</taxon>
        <taxon>Muribaculaceae</taxon>
        <taxon>Duncaniella</taxon>
    </lineage>
</organism>
<keyword evidence="5 6" id="KW-0472">Membrane</keyword>
<keyword evidence="4 6" id="KW-1133">Transmembrane helix</keyword>
<dbReference type="InterPro" id="IPR002797">
    <property type="entry name" value="Polysacc_synth"/>
</dbReference>
<comment type="caution">
    <text evidence="7">The sequence shown here is derived from an EMBL/GenBank/DDBJ whole genome shotgun (WGS) entry which is preliminary data.</text>
</comment>
<comment type="subcellular location">
    <subcellularLocation>
        <location evidence="1">Cell membrane</location>
        <topology evidence="1">Multi-pass membrane protein</topology>
    </subcellularLocation>
</comment>
<accession>A0A2V1ISG3</accession>
<feature type="transmembrane region" description="Helical" evidence="6">
    <location>
        <begin position="42"/>
        <end position="64"/>
    </location>
</feature>
<dbReference type="EMBL" id="PUEC01000004">
    <property type="protein sequence ID" value="PWB03640.1"/>
    <property type="molecule type" value="Genomic_DNA"/>
</dbReference>
<dbReference type="PANTHER" id="PTHR30250">
    <property type="entry name" value="PST FAMILY PREDICTED COLANIC ACID TRANSPORTER"/>
    <property type="match status" value="1"/>
</dbReference>
<gene>
    <name evidence="7" type="ORF">C5O23_02710</name>
</gene>
<sequence>MSSIKTNIILNGLNTITGIVFPVITFPYAARVLLPEGIGTVNFLNSIILYIILFSTLGIPAYAVREVAKHRDNKSLRDKFVVEILSLSLMLCMCAYVAVFLMARFIPQIHSNQTLFYILSLSIFFTSIGSEWFYQGIEDFKFITIRAIAIRTLAALSLFAFVRSSSDLIAYGFVMVGTTVGNYIANFIHLRKYISVKDIEFKDLQIISHLRPALKIFALYLITSLYLLLNSVMLGFISGDEAVGFFTAGNKISNICLTLITSLGTVLLPRCSHLIKSGDMESFSSVINKSLNLTMTLALPITVGLMLLAGPITMIFCGPEFSESIPVLYISAPIIVFISLTNLMGIQILYPMDKVKLLIIGASGGAIMNICLNIILMPPLGAKGAAIATFAAELSILVIQIVLGRLYYPFKISELIKWKVITATTVMGIAIYLSQTFPMSDLGRLIIGFSVGITVYGVTLWILKDQMLFEIIDLIKSKKISGH</sequence>
<proteinExistence type="predicted"/>
<feature type="transmembrane region" description="Helical" evidence="6">
    <location>
        <begin position="357"/>
        <end position="378"/>
    </location>
</feature>